<dbReference type="Proteomes" id="UP000044806">
    <property type="component" value="Unassembled WGS sequence"/>
</dbReference>
<accession>A0A655P526</accession>
<gene>
    <name evidence="1" type="ORF">ERS013165_00601</name>
</gene>
<name>A0A655P526_VIBCL</name>
<proteinExistence type="predicted"/>
<dbReference type="EMBL" id="CWOW01000002">
    <property type="protein sequence ID" value="CRZ94635.1"/>
    <property type="molecule type" value="Genomic_DNA"/>
</dbReference>
<reference evidence="1 2" key="1">
    <citation type="submission" date="2015-07" db="EMBL/GenBank/DDBJ databases">
        <authorList>
            <consortium name="Pathogen Informatics"/>
        </authorList>
    </citation>
    <scope>NUCLEOTIDE SEQUENCE [LARGE SCALE GENOMIC DNA]</scope>
    <source>
        <strain evidence="1 2">A51</strain>
    </source>
</reference>
<dbReference type="AlphaFoldDB" id="A0A655P526"/>
<protein>
    <submittedName>
        <fullName evidence="1">Uncharacterized protein</fullName>
    </submittedName>
</protein>
<evidence type="ECO:0000313" key="2">
    <source>
        <dbReference type="Proteomes" id="UP000044806"/>
    </source>
</evidence>
<evidence type="ECO:0000313" key="1">
    <source>
        <dbReference type="EMBL" id="CRZ94635.1"/>
    </source>
</evidence>
<sequence>MLDPSVLWNINHVLVNQVFTRRFSTDSHKFRFRIHFTDFTCGIAAIHQIVNDQETFAVMLWCFQNCHITLVIMVIARDTHRIHIANAQLASENSSGN</sequence>
<organism evidence="1 2">
    <name type="scientific">Vibrio cholerae</name>
    <dbReference type="NCBI Taxonomy" id="666"/>
    <lineage>
        <taxon>Bacteria</taxon>
        <taxon>Pseudomonadati</taxon>
        <taxon>Pseudomonadota</taxon>
        <taxon>Gammaproteobacteria</taxon>
        <taxon>Vibrionales</taxon>
        <taxon>Vibrionaceae</taxon>
        <taxon>Vibrio</taxon>
    </lineage>
</organism>